<proteinExistence type="predicted"/>
<dbReference type="InterPro" id="IPR035992">
    <property type="entry name" value="Ricin_B-like_lectins"/>
</dbReference>
<sequence>MYDWEGNEINHLAETPILDDCLQPGGTAVLGPLWVSVGEGFSPSATIGYITSIRQVIKIKLQDAERYYEELSFALNDEKEKVTITAILSMSEEELYETQELAEKEIEQLKATLRTLNEKVKAIKTEMDTEQAEGSNYRMSHIKEISADDRIVGLKGIRLRVYENGFYDQDHTFYFNLAGALRGVNNDKELVLKRLLDELSVSHSTRDAKNPKIAPVAKKIFDEYGTEMKDVTKLKYDQEIWVSHGEPYIQPFTYCVQALFDRASGYTMTDGRTAIIREQLTPDHIKDIKEDYREWNASIGFPATYEMADSMHVGGDEYVQMQLTASGLDSRAHYIQAKEKKNVVLYPEVIAYKKVPKGDKAVWPSESQVWVISKKGYIYSKSMPSLCLAASDMKTEIYLPGREETTAAFVVTLQKYMASNPHQQWIFNNDGTISSVAHQELVLTYSGAKLGDEENYKQPEGVLPGHKVYLIITDRLSKKEAVLQRFALKQERFDNLGQWKFTDASNPEWNKLAYSWPVKEDGMLNEEYDWPMEGYIIPNAPPLHKGDRKQSLSGAKPMKLMVVKNGERDIRTAVPVVGPNLTNFTVSCGEPWTDPRLTRAEQQRRFLLSQLSQDVAKIRQFCALRNPENYVIEIDGSLSSNTGIVLNKQWDTEDEERDFGTLDSQSMTSSKKESSKPVDEEDEDDDVLGKSAHAISHQKSEQRLNSLKWPWERLVNVDKSLDMEDPEAQKYTDREMYERYKPRTIPKTPRKTLQQFVYEDGYIACAANRELVLGVLEQEGRVNQVMLVKRNPGDINQIWMMKENGEIRSKHNNRLVFTVAMPANEPFAEDEDGRPLTFSRCPLTIQGRRTNVYGKAHQRWHYNADTGYIHAFHTNRYDKEITAANKADVCTYSIAAQTKIDQPGYLAEVPVATPTDRISVREIMVCTSCARAMRGRYKLQKLPDGTEFICAMGEAKKLKLQQIGSFRVLNGKVDLSTHEAGVNFTEVGGDSV</sequence>
<feature type="domain" description="DCDC1 second doublecortin-like" evidence="3">
    <location>
        <begin position="1"/>
        <end position="46"/>
    </location>
</feature>
<dbReference type="PROSITE" id="PS50231">
    <property type="entry name" value="RICIN_B_LECTIN"/>
    <property type="match status" value="1"/>
</dbReference>
<evidence type="ECO:0000313" key="5">
    <source>
        <dbReference type="EMBL" id="KAJ8299403.1"/>
    </source>
</evidence>
<dbReference type="InterPro" id="IPR043188">
    <property type="entry name" value="DCDC1"/>
</dbReference>
<dbReference type="InterPro" id="IPR057424">
    <property type="entry name" value="Ubiquitin_DCDC1"/>
</dbReference>
<dbReference type="SUPFAM" id="SSF50370">
    <property type="entry name" value="Ricin B-like lectins"/>
    <property type="match status" value="2"/>
</dbReference>
<feature type="domain" description="Doublecortin" evidence="4">
    <location>
        <begin position="156"/>
        <end position="249"/>
    </location>
</feature>
<evidence type="ECO:0000256" key="1">
    <source>
        <dbReference type="SAM" id="Coils"/>
    </source>
</evidence>
<feature type="coiled-coil region" evidence="1">
    <location>
        <begin position="61"/>
        <end position="133"/>
    </location>
</feature>
<evidence type="ECO:0000256" key="2">
    <source>
        <dbReference type="SAM" id="MobiDB-lite"/>
    </source>
</evidence>
<dbReference type="Pfam" id="PF24478">
    <property type="entry name" value="DCX2_DCDC1"/>
    <property type="match status" value="1"/>
</dbReference>
<dbReference type="PANTHER" id="PTHR46302">
    <property type="entry name" value="DOUBLECORTIN DOMAIN-CONTAINING PROTEIN 1"/>
    <property type="match status" value="1"/>
</dbReference>
<dbReference type="Gene3D" id="2.80.10.50">
    <property type="match status" value="2"/>
</dbReference>
<organism evidence="5 6">
    <name type="scientific">Tegillarca granosa</name>
    <name type="common">Malaysian cockle</name>
    <name type="synonym">Anadara granosa</name>
    <dbReference type="NCBI Taxonomy" id="220873"/>
    <lineage>
        <taxon>Eukaryota</taxon>
        <taxon>Metazoa</taxon>
        <taxon>Spiralia</taxon>
        <taxon>Lophotrochozoa</taxon>
        <taxon>Mollusca</taxon>
        <taxon>Bivalvia</taxon>
        <taxon>Autobranchia</taxon>
        <taxon>Pteriomorphia</taxon>
        <taxon>Arcoida</taxon>
        <taxon>Arcoidea</taxon>
        <taxon>Arcidae</taxon>
        <taxon>Tegillarca</taxon>
    </lineage>
</organism>
<gene>
    <name evidence="5" type="ORF">KUTeg_023463</name>
</gene>
<feature type="region of interest" description="Disordered" evidence="2">
    <location>
        <begin position="655"/>
        <end position="688"/>
    </location>
</feature>
<dbReference type="PANTHER" id="PTHR46302:SF3">
    <property type="entry name" value="DOUBLECORTIN DOMAIN-CONTAINING PROTEIN 1"/>
    <property type="match status" value="1"/>
</dbReference>
<evidence type="ECO:0000313" key="6">
    <source>
        <dbReference type="Proteomes" id="UP001217089"/>
    </source>
</evidence>
<reference evidence="5 6" key="1">
    <citation type="submission" date="2022-12" db="EMBL/GenBank/DDBJ databases">
        <title>Chromosome-level genome of Tegillarca granosa.</title>
        <authorList>
            <person name="Kim J."/>
        </authorList>
    </citation>
    <scope>NUCLEOTIDE SEQUENCE [LARGE SCALE GENOMIC DNA]</scope>
    <source>
        <strain evidence="5">Teg-2019</strain>
        <tissue evidence="5">Adductor muscle</tissue>
    </source>
</reference>
<evidence type="ECO:0000259" key="3">
    <source>
        <dbReference type="Pfam" id="PF24478"/>
    </source>
</evidence>
<keyword evidence="6" id="KW-1185">Reference proteome</keyword>
<dbReference type="Pfam" id="PF25510">
    <property type="entry name" value="Ubiquitin_DCDC1"/>
    <property type="match status" value="1"/>
</dbReference>
<dbReference type="Proteomes" id="UP001217089">
    <property type="component" value="Unassembled WGS sequence"/>
</dbReference>
<protein>
    <submittedName>
        <fullName evidence="5">Uncharacterized protein</fullName>
    </submittedName>
</protein>
<keyword evidence="1" id="KW-0175">Coiled coil</keyword>
<name>A0ABQ9E1T0_TEGGR</name>
<evidence type="ECO:0000259" key="4">
    <source>
        <dbReference type="Pfam" id="PF25510"/>
    </source>
</evidence>
<comment type="caution">
    <text evidence="5">The sequence shown here is derived from an EMBL/GenBank/DDBJ whole genome shotgun (WGS) entry which is preliminary data.</text>
</comment>
<dbReference type="EMBL" id="JARBDR010000921">
    <property type="protein sequence ID" value="KAJ8299403.1"/>
    <property type="molecule type" value="Genomic_DNA"/>
</dbReference>
<dbReference type="InterPro" id="IPR056415">
    <property type="entry name" value="DCX2_DCDC1"/>
</dbReference>
<accession>A0ABQ9E1T0</accession>